<accession>A0A318ZJY6</accession>
<dbReference type="InterPro" id="IPR003817">
    <property type="entry name" value="PS_Dcarbxylase"/>
</dbReference>
<dbReference type="InterPro" id="IPR022237">
    <property type="entry name" value="PsiD-like"/>
</dbReference>
<dbReference type="PANTHER" id="PTHR10067">
    <property type="entry name" value="PHOSPHATIDYLSERINE DECARBOXYLASE"/>
    <property type="match status" value="1"/>
</dbReference>
<reference evidence="4 5" key="1">
    <citation type="submission" date="2016-12" db="EMBL/GenBank/DDBJ databases">
        <title>The genomes of Aspergillus section Nigri reveals drivers in fungal speciation.</title>
        <authorList>
            <consortium name="DOE Joint Genome Institute"/>
            <person name="Vesth T.C."/>
            <person name="Nybo J."/>
            <person name="Theobald S."/>
            <person name="Brandl J."/>
            <person name="Frisvad J.C."/>
            <person name="Nielsen K.F."/>
            <person name="Lyhne E.K."/>
            <person name="Kogle M.E."/>
            <person name="Kuo A."/>
            <person name="Riley R."/>
            <person name="Clum A."/>
            <person name="Nolan M."/>
            <person name="Lipzen A."/>
            <person name="Salamov A."/>
            <person name="Henrissat B."/>
            <person name="Wiebenga A."/>
            <person name="De Vries R.P."/>
            <person name="Grigoriev I.V."/>
            <person name="Mortensen U.H."/>
            <person name="Andersen M.R."/>
            <person name="Baker S.E."/>
        </authorList>
    </citation>
    <scope>NUCLEOTIDE SEQUENCE [LARGE SCALE GENOMIC DNA]</scope>
    <source>
        <strain evidence="4 5">JOP 1030-1</strain>
    </source>
</reference>
<dbReference type="EMBL" id="KZ821239">
    <property type="protein sequence ID" value="PYH44090.1"/>
    <property type="molecule type" value="Genomic_DNA"/>
</dbReference>
<evidence type="ECO:0000256" key="2">
    <source>
        <dbReference type="ARBA" id="ARBA00023239"/>
    </source>
</evidence>
<protein>
    <submittedName>
        <fullName evidence="4">Phosphatidylserine decarboxylase</fullName>
    </submittedName>
</protein>
<dbReference type="GO" id="GO:0006646">
    <property type="term" value="P:phosphatidylethanolamine biosynthetic process"/>
    <property type="evidence" value="ECO:0007669"/>
    <property type="project" value="TreeGrafter"/>
</dbReference>
<evidence type="ECO:0000313" key="4">
    <source>
        <dbReference type="EMBL" id="PYH44090.1"/>
    </source>
</evidence>
<dbReference type="GO" id="GO:0005739">
    <property type="term" value="C:mitochondrion"/>
    <property type="evidence" value="ECO:0007669"/>
    <property type="project" value="TreeGrafter"/>
</dbReference>
<evidence type="ECO:0000256" key="1">
    <source>
        <dbReference type="ARBA" id="ARBA00022793"/>
    </source>
</evidence>
<dbReference type="GeneID" id="37079845"/>
<dbReference type="OrthoDB" id="5973539at2759"/>
<keyword evidence="1" id="KW-0210">Decarboxylase</keyword>
<feature type="domain" description="L-tryptophan decarboxylase PsiD-like" evidence="3">
    <location>
        <begin position="25"/>
        <end position="153"/>
    </location>
</feature>
<sequence length="405" mass="44838">MDFLKSHVNLPNVTLPDLRQFSSSTVKDFATLIKGDPQLFQLASAMFIQTGSNPMDIPQRLVTFLTDLDQVVRTAPSYNASAANHSLGGTLGLLTNVTEPFIKSPAGRVFFSDARVDKASRSLMKEWTVFLTSPESASVLHEGPGGWFSSEALGEESLDDFDATFVTDPAQEHHRYVSWDDFFIRRFREGVRPIADPDNDTVITAPCEAIPFRIQTDLQSNDIFDIKEQKYSLRMMFDDDQLAEQFIGGRLYQGYLHPTSYHRWHAPISGTILAMKTIQGRFAPALLSISDAIESEGARKVSEWGKAEAQAAVHEASRSVIVINNERLGAVGCVFAGIRERGSCEPTVKEGDQVGKGDEIGMFHFGGSSHALIFSPSLNVFFPSFEERSSRDLVNSLIGRSGRFE</sequence>
<name>A0A318ZJY6_9EURO</name>
<evidence type="ECO:0000313" key="5">
    <source>
        <dbReference type="Proteomes" id="UP000248349"/>
    </source>
</evidence>
<dbReference type="PANTHER" id="PTHR10067:SF9">
    <property type="entry name" value="PHOSPHATIDYLSERINE DECARBOXYLASE FAMILY PROTEIN (AFU_ORTHOLOGUE AFUA_7G01730)"/>
    <property type="match status" value="1"/>
</dbReference>
<dbReference type="STRING" id="1450539.A0A318ZJY6"/>
<keyword evidence="2" id="KW-0456">Lyase</keyword>
<gene>
    <name evidence="4" type="ORF">BP01DRAFT_401558</name>
</gene>
<dbReference type="Proteomes" id="UP000248349">
    <property type="component" value="Unassembled WGS sequence"/>
</dbReference>
<evidence type="ECO:0000259" key="3">
    <source>
        <dbReference type="Pfam" id="PF12588"/>
    </source>
</evidence>
<dbReference type="Pfam" id="PF12588">
    <property type="entry name" value="PSDC"/>
    <property type="match status" value="1"/>
</dbReference>
<organism evidence="4 5">
    <name type="scientific">Aspergillus saccharolyticus JOP 1030-1</name>
    <dbReference type="NCBI Taxonomy" id="1450539"/>
    <lineage>
        <taxon>Eukaryota</taxon>
        <taxon>Fungi</taxon>
        <taxon>Dikarya</taxon>
        <taxon>Ascomycota</taxon>
        <taxon>Pezizomycotina</taxon>
        <taxon>Eurotiomycetes</taxon>
        <taxon>Eurotiomycetidae</taxon>
        <taxon>Eurotiales</taxon>
        <taxon>Aspergillaceae</taxon>
        <taxon>Aspergillus</taxon>
        <taxon>Aspergillus subgen. Circumdati</taxon>
    </lineage>
</organism>
<dbReference type="AlphaFoldDB" id="A0A318ZJY6"/>
<dbReference type="RefSeq" id="XP_025430072.1">
    <property type="nucleotide sequence ID" value="XM_025578616.1"/>
</dbReference>
<dbReference type="Pfam" id="PF02666">
    <property type="entry name" value="PS_Dcarbxylase"/>
    <property type="match status" value="1"/>
</dbReference>
<dbReference type="GO" id="GO:0004609">
    <property type="term" value="F:phosphatidylserine decarboxylase activity"/>
    <property type="evidence" value="ECO:0007669"/>
    <property type="project" value="InterPro"/>
</dbReference>
<proteinExistence type="predicted"/>
<keyword evidence="5" id="KW-1185">Reference proteome</keyword>